<proteinExistence type="predicted"/>
<evidence type="ECO:0000313" key="1">
    <source>
        <dbReference type="EMBL" id="OGC69974.1"/>
    </source>
</evidence>
<accession>A0A1F4WKL8</accession>
<organism evidence="1 2">
    <name type="scientific">candidate division WWE3 bacterium RIFOXYC1_FULL_39_7</name>
    <dbReference type="NCBI Taxonomy" id="1802643"/>
    <lineage>
        <taxon>Bacteria</taxon>
        <taxon>Katanobacteria</taxon>
    </lineage>
</organism>
<reference evidence="1 2" key="1">
    <citation type="journal article" date="2016" name="Nat. Commun.">
        <title>Thousands of microbial genomes shed light on interconnected biogeochemical processes in an aquifer system.</title>
        <authorList>
            <person name="Anantharaman K."/>
            <person name="Brown C.T."/>
            <person name="Hug L.A."/>
            <person name="Sharon I."/>
            <person name="Castelle C.J."/>
            <person name="Probst A.J."/>
            <person name="Thomas B.C."/>
            <person name="Singh A."/>
            <person name="Wilkins M.J."/>
            <person name="Karaoz U."/>
            <person name="Brodie E.L."/>
            <person name="Williams K.H."/>
            <person name="Hubbard S.S."/>
            <person name="Banfield J.F."/>
        </authorList>
    </citation>
    <scope>NUCLEOTIDE SEQUENCE [LARGE SCALE GENOMIC DNA]</scope>
</reference>
<dbReference type="EMBL" id="MEWA01000014">
    <property type="protein sequence ID" value="OGC69974.1"/>
    <property type="molecule type" value="Genomic_DNA"/>
</dbReference>
<evidence type="ECO:0000313" key="2">
    <source>
        <dbReference type="Proteomes" id="UP000179113"/>
    </source>
</evidence>
<sequence length="134" mass="14896">MNNNATESAKPKSTSSKIVDDAVGIAAKEGRTPEHGDFMTAAIRNGYTYDPEEEESDHPLVDEEKYPFAANEDDEEYYPKEVAHIVYAECAKGWYSWTGGISKTELDATKQRFEGEHSSQCGCSAQITFSIDEE</sequence>
<comment type="caution">
    <text evidence="1">The sequence shown here is derived from an EMBL/GenBank/DDBJ whole genome shotgun (WGS) entry which is preliminary data.</text>
</comment>
<dbReference type="AlphaFoldDB" id="A0A1F4WKL8"/>
<protein>
    <submittedName>
        <fullName evidence="1">Uncharacterized protein</fullName>
    </submittedName>
</protein>
<name>A0A1F4WKL8_UNCKA</name>
<dbReference type="Proteomes" id="UP000179113">
    <property type="component" value="Unassembled WGS sequence"/>
</dbReference>
<gene>
    <name evidence="1" type="ORF">A2415_04950</name>
</gene>